<protein>
    <submittedName>
        <fullName evidence="2">Archaellum component FlaC</fullName>
    </submittedName>
</protein>
<name>A0AA90TX51_9EURY</name>
<accession>A0AA90TX51</accession>
<dbReference type="Proteomes" id="UP001185015">
    <property type="component" value="Unassembled WGS sequence"/>
</dbReference>
<organism evidence="2 3">
    <name type="scientific">Methanococcoides alaskense</name>
    <dbReference type="NCBI Taxonomy" id="325778"/>
    <lineage>
        <taxon>Archaea</taxon>
        <taxon>Methanobacteriati</taxon>
        <taxon>Methanobacteriota</taxon>
        <taxon>Stenosarchaea group</taxon>
        <taxon>Methanomicrobia</taxon>
        <taxon>Methanosarcinales</taxon>
        <taxon>Methanosarcinaceae</taxon>
        <taxon>Methanococcoides</taxon>
    </lineage>
</organism>
<keyword evidence="1" id="KW-0175">Coiled coil</keyword>
<dbReference type="EMBL" id="JAVDQI010000001">
    <property type="protein sequence ID" value="MDR6221624.1"/>
    <property type="molecule type" value="Genomic_DNA"/>
</dbReference>
<evidence type="ECO:0000313" key="3">
    <source>
        <dbReference type="Proteomes" id="UP001185015"/>
    </source>
</evidence>
<comment type="caution">
    <text evidence="2">The sequence shown here is derived from an EMBL/GenBank/DDBJ whole genome shotgun (WGS) entry which is preliminary data.</text>
</comment>
<proteinExistence type="predicted"/>
<gene>
    <name evidence="2" type="ORF">J2750_000056</name>
</gene>
<evidence type="ECO:0000313" key="2">
    <source>
        <dbReference type="EMBL" id="MDR6221624.1"/>
    </source>
</evidence>
<sequence length="85" mass="9625">MGESNENDESKIYTTKMDNDINELKEDIKNIKMSVEELNKKMNELIEIMSSPIPTTVEDVSYTPTTVDMSASVIAKYNVDFDIGK</sequence>
<feature type="coiled-coil region" evidence="1">
    <location>
        <begin position="21"/>
        <end position="48"/>
    </location>
</feature>
<reference evidence="2 3" key="1">
    <citation type="submission" date="2023-07" db="EMBL/GenBank/DDBJ databases">
        <title>Genomic Encyclopedia of Type Strains, Phase IV (KMG-IV): sequencing the most valuable type-strain genomes for metagenomic binning, comparative biology and taxonomic classification.</title>
        <authorList>
            <person name="Goeker M."/>
        </authorList>
    </citation>
    <scope>NUCLEOTIDE SEQUENCE [LARGE SCALE GENOMIC DNA]</scope>
    <source>
        <strain evidence="2 3">DSM 17273</strain>
    </source>
</reference>
<evidence type="ECO:0000256" key="1">
    <source>
        <dbReference type="SAM" id="Coils"/>
    </source>
</evidence>
<dbReference type="RefSeq" id="WP_270096559.1">
    <property type="nucleotide sequence ID" value="NZ_JAQFFK010000003.1"/>
</dbReference>
<keyword evidence="3" id="KW-1185">Reference proteome</keyword>
<dbReference type="AlphaFoldDB" id="A0AA90TX51"/>